<reference evidence="1 2" key="1">
    <citation type="submission" date="2011-03" db="EMBL/GenBank/DDBJ databases">
        <title>Deep-sequencing identification of multiple resistance mechanism for the high antibiotic-resistance strain Streptococcus suis R61.</title>
        <authorList>
            <person name="Hu P."/>
            <person name="Yang M."/>
            <person name="Jin M."/>
            <person name="Xiao J."/>
        </authorList>
    </citation>
    <scope>NUCLEOTIDE SEQUENCE [LARGE SCALE GENOMIC DNA]</scope>
    <source>
        <strain evidence="1 2">R61</strain>
    </source>
</reference>
<name>A0AA87F9C3_STRSU</name>
<organism evidence="1 2">
    <name type="scientific">Streptococcus suis R61</name>
    <dbReference type="NCBI Taxonomy" id="996306"/>
    <lineage>
        <taxon>Bacteria</taxon>
        <taxon>Bacillati</taxon>
        <taxon>Bacillota</taxon>
        <taxon>Bacilli</taxon>
        <taxon>Lactobacillales</taxon>
        <taxon>Streptococcaceae</taxon>
        <taxon>Streptococcus</taxon>
    </lineage>
</organism>
<dbReference type="AlphaFoldDB" id="A0AA87F9C3"/>
<evidence type="ECO:0000313" key="1">
    <source>
        <dbReference type="EMBL" id="EHC03011.1"/>
    </source>
</evidence>
<dbReference type="EMBL" id="AEYY01000030">
    <property type="protein sequence ID" value="EHC03011.1"/>
    <property type="molecule type" value="Genomic_DNA"/>
</dbReference>
<dbReference type="RefSeq" id="WP_004195107.1">
    <property type="nucleotide sequence ID" value="NZ_AEYY01000030.1"/>
</dbReference>
<evidence type="ECO:0000313" key="2">
    <source>
        <dbReference type="Proteomes" id="UP000004014"/>
    </source>
</evidence>
<sequence>MVAKLGRPKSENPRHHNTRIRMTDDELTMLEYCSKVTGKTKTDILMLGLEKVYKSIKK</sequence>
<protein>
    <recommendedName>
        <fullName evidence="3">CopG family transcriptional regulator</fullName>
    </recommendedName>
</protein>
<dbReference type="Proteomes" id="UP000004014">
    <property type="component" value="Unassembled WGS sequence"/>
</dbReference>
<comment type="caution">
    <text evidence="1">The sequence shown here is derived from an EMBL/GenBank/DDBJ whole genome shotgun (WGS) entry which is preliminary data.</text>
</comment>
<proteinExistence type="predicted"/>
<accession>A0AA87F9C3</accession>
<gene>
    <name evidence="1" type="ORF">SSUR61_1009</name>
</gene>
<evidence type="ECO:0008006" key="3">
    <source>
        <dbReference type="Google" id="ProtNLM"/>
    </source>
</evidence>